<dbReference type="InterPro" id="IPR004258">
    <property type="entry name" value="DBL"/>
</dbReference>
<feature type="compositionally biased region" description="Pro residues" evidence="2">
    <location>
        <begin position="1675"/>
        <end position="1686"/>
    </location>
</feature>
<dbReference type="InterPro" id="IPR054595">
    <property type="entry name" value="DBL_C"/>
</dbReference>
<feature type="compositionally biased region" description="Polar residues" evidence="2">
    <location>
        <begin position="746"/>
        <end position="764"/>
    </location>
</feature>
<dbReference type="Pfam" id="PF18562">
    <property type="entry name" value="CIDR1_gamma"/>
    <property type="match status" value="1"/>
</dbReference>
<dbReference type="FunFam" id="1.20.58.830:FF:000002">
    <property type="entry name" value="Erythrocyte membrane protein 1, PfEMP1"/>
    <property type="match status" value="1"/>
</dbReference>
<dbReference type="Gene3D" id="1.20.58.830">
    <property type="match status" value="3"/>
</dbReference>
<dbReference type="Gene3D" id="1.20.58.1930">
    <property type="match status" value="1"/>
</dbReference>
<keyword evidence="1" id="KW-0175">Coiled coil</keyword>
<dbReference type="FunFam" id="1.20.58.1930:FF:000001">
    <property type="entry name" value="Erythrocyte membrane protein 1, PfEMP1"/>
    <property type="match status" value="1"/>
</dbReference>
<dbReference type="GO" id="GO:0046789">
    <property type="term" value="F:host cell surface receptor binding"/>
    <property type="evidence" value="ECO:0007669"/>
    <property type="project" value="InterPro"/>
</dbReference>
<gene>
    <name evidence="9" type="ORF">PFHG_04620</name>
</gene>
<feature type="domain" description="Plasmodium falciparum erythrocyte membrane protein 1 acidic terminal segment" evidence="5">
    <location>
        <begin position="1702"/>
        <end position="2169"/>
    </location>
</feature>
<dbReference type="Pfam" id="PF05424">
    <property type="entry name" value="Duffy_binding"/>
    <property type="match status" value="2"/>
</dbReference>
<feature type="compositionally biased region" description="Basic and acidic residues" evidence="2">
    <location>
        <begin position="1099"/>
        <end position="1113"/>
    </location>
</feature>
<evidence type="ECO:0000259" key="6">
    <source>
        <dbReference type="Pfam" id="PF15447"/>
    </source>
</evidence>
<reference evidence="9 10" key="1">
    <citation type="submission" date="2006-03" db="EMBL/GenBank/DDBJ databases">
        <title>Annotation of Plasmodium falciparum HB3.</title>
        <authorList>
            <consortium name="The Broad Institute Genome Sequencing Platform"/>
            <person name="Volkman S.K."/>
            <person name="Neafsey D.E."/>
            <person name="Dash A.P."/>
            <person name="Chitnis C.E."/>
            <person name="Hartl D.L."/>
            <person name="Young S.K."/>
            <person name="Zeng Q."/>
            <person name="Koehrsen M."/>
            <person name="Alvarado L."/>
            <person name="Berlin A."/>
            <person name="Borenstein D."/>
            <person name="Chapman S.B."/>
            <person name="Chen Z."/>
            <person name="Engels R."/>
            <person name="Freedman E."/>
            <person name="Gellesch M."/>
            <person name="Goldberg J."/>
            <person name="Griggs A."/>
            <person name="Gujja S."/>
            <person name="Heilman E.R."/>
            <person name="Heiman D.I."/>
            <person name="Howarth C."/>
            <person name="Jen D."/>
            <person name="Larson L."/>
            <person name="Mehta T."/>
            <person name="Neiman D."/>
            <person name="Park D."/>
            <person name="Pearson M."/>
            <person name="Roberts A."/>
            <person name="Saif S."/>
            <person name="Shea T."/>
            <person name="Shenoy N."/>
            <person name="Sisk P."/>
            <person name="Stolte C."/>
            <person name="Sykes S."/>
            <person name="Walk T."/>
            <person name="White J."/>
            <person name="Yandava C."/>
            <person name="Haas B."/>
            <person name="Henn M.R."/>
            <person name="Nusbaum C."/>
            <person name="Birren B."/>
        </authorList>
    </citation>
    <scope>NUCLEOTIDE SEQUENCE [LARGE SCALE GENOMIC DNA]</scope>
    <source>
        <strain evidence="9">HB3</strain>
    </source>
</reference>
<dbReference type="KEGG" id="pfh:PFHG_04620"/>
<protein>
    <submittedName>
        <fullName evidence="9">PfEMP1</fullName>
    </submittedName>
</protein>
<feature type="region of interest" description="Disordered" evidence="2">
    <location>
        <begin position="858"/>
        <end position="883"/>
    </location>
</feature>
<evidence type="ECO:0000256" key="1">
    <source>
        <dbReference type="SAM" id="Coils"/>
    </source>
</evidence>
<dbReference type="OrthoDB" id="378851at2759"/>
<dbReference type="EMBL" id="GG700847">
    <property type="protein sequence ID" value="KOB63790.1"/>
    <property type="molecule type" value="Genomic_DNA"/>
</dbReference>
<dbReference type="OMA" id="EGENCCE"/>
<evidence type="ECO:0000259" key="8">
    <source>
        <dbReference type="Pfam" id="PF22672"/>
    </source>
</evidence>
<dbReference type="Pfam" id="PF22672">
    <property type="entry name" value="DBL_C"/>
    <property type="match status" value="2"/>
</dbReference>
<feature type="region of interest" description="Disordered" evidence="2">
    <location>
        <begin position="900"/>
        <end position="936"/>
    </location>
</feature>
<dbReference type="InterPro" id="IPR029210">
    <property type="entry name" value="PfEMP1_NTS"/>
</dbReference>
<sequence length="2169" mass="247814">MAQGGPRGGSSGAEDKDAKHVLDRIGEEVYREKVQRDAQTYKGKLEGNLKEADYKNDKRPKETTPEDPCELVYQWHTNVTDGHGREYPCKDRPEVRFSDEYGGQCTDSKIKGNEDNNGGACAPFRRLFLCDHHLSYMNAGKTNTTDNLLLEVCLAAKYEGELIKNYHAQYKEKYPDTKSQLCTVLARSFADIGDIIRGKDLFRGYDQKDRKEKQKIQDNLIEIFKKIHEDLTETGVKNYYKNDDKDPYYYKLREDWWYANRQEVWKAITCGVHGSNYFRQTCSNDQSWTNNDCRCKNKSGEPQDQVPTYFDYVPQFLRWFEEWAEDFCTKRKHKLENAKQQCRKPKGEDKYCDLNGYDCKKTISAEKKLFPDSDCHKCSYSCIPFRTWIDNQKQEFLKQKKKYEKEIKESNENTKKDTKRGPINNLYVKDFYERLETHYGRVNQFLQKLNDESICQKQPQVGNQKADHVDFTKDETNETFSRTEICEPCPWCGVKPGGPPWQAKGNDECANLNKEKNYEKENITDIPVLTPDKEKHNILQKYKNFCGNGKNGEKGEKGGQIETWECYYDDSNEDGGKNDNCILGKWENFKQGQEFKSYYSFFYGSIIDMLKDSIDWRTQLSKCINNESKQCKNGCNKNCDCYKRWVEKKQTEWGKIKHHFGKQKDMKKGIFRDTDPGKILELYLKSTFLDDMKEAQGDPKAIKRFTELLQKKNNPGTDDTTKTIIDDFLNEEQKKAEECLVTHNDTNCQQQESLARSATPTQPRIITRVAEDEEDEDDVEEKEENEEGEPEGEPVDTTVEGPEPPQPEAPQEPGPTQNDVKVCSIVADIFKEKESLNAACKQKYSGNNSRLGWKCIPTSGDSTATRDGVVTTTPSSNSGSICVPPRRRRLYVGKLEEWANNSGNDTQVSGGNTVVSDSSQGSPPATSSQSPNGDPLLTAFVESAAIETFFLWDRYKKENKTQNTSQLLPLLTGTLGDDKDPEQQLQSGKIPPEFLRQMFYTLADYKDIFEGKSIEVGDEKEKEKMNKIQKKIKDIVEKLNGGTSPPAPKSSVQTPESWWEQHGKHIWNGMICALTYEESGSGGDGKTTITQAESLKGALLDKEGKKPKPKTDNGPDYTYENVVLKEENSGTSPKPQTEDPLNNPKLTHFVKRPPYFRYLEEWGQNFCKERKKRLAQIKVECKVEDDEYKCSGDGHDCTDDKRKYNNMFADPDCPGCYKQCRKYRKWIDIKFVEYHNQKNKYGEEHGKLKANCSGEGENCCEQIKNLSSAAEFLKSLKHCKNGQTGGEQGNQEDKDNKIDFENPLETFRHSKYCETCPSNKVNCNGRRGKNGECTPVNGNGNKWQSVFNGNGENSTITVDMIDRRGPFIKEYMNEKSEKSKESNNSLFKDSHLFKSVRNQKWTCKFNKDEKMDVCKLDKFHQKVDLNEYTTFKVLLVYWLEDFLYGYYISKKRKIVEKCTQKGEKACSEEPKNDCACVKKWVDKKKKEWEEIKKHFNNRKQQEGDGNDMKSSVKQLLEQLQSLTELDKAIKPCGNLEQFEKSCGLNGDESSQKKDDTPKDIVECLLTKLEEKAKKCKDDHPQPSGDNQAQTCENSTPSVEDDEEDLTLEEDEQNPEEAKKMVPTICKDVVQEPEPVEDKDGCKPAEVPSKESSTEDSGEGSNSEQTPDLKPEEEPPPPTPPPPPAVDPLPADEPFDPTILQTTIPFGVALALGSIAFLFLKKKTKSSVDLLRVLDIHKSDYDIPTKLSPNRYIPYTSGKYRGKRYIYLEGDSGTDSGYTDHYSDITSSSESEYEELDINDIYVPGSPKYKTLIEVVLEPSGNNTTASGKNTPTSGNNTTASDTQNDIQSDDTPSSKITDNEWNTLKDDFISNMLQNQPNDVPNDYSSGDIPMNTEPNTLYFDNNQEKPFITSIHDRDLYSGEEYNYNVNMVNNDNIPINRDNNPYSGIDLINDSLNSNKVDIYDELLKRKENELFGTEHHPKHTNIYNVAKPARDDPITNQINLFHKWLDRHRDMCEKWDTNNKVDILNQLKEEWENDNSNSGNKTSGNITPTSDIPSGKLSDIPSTNKMLNSDVSIQIHIDKPNQVDDNIYLDTYPDKYTVDNINPVDTHTNPNLVGNINPVDQNSNLTFPSNPNPAYDKIYIDHNNEDLPSKVQIEMSVKNGEMAKEK</sequence>
<dbReference type="Gene3D" id="1.20.1310.20">
    <property type="entry name" value="Duffy-antigen binding domain"/>
    <property type="match status" value="2"/>
</dbReference>
<feature type="region of interest" description="Disordered" evidence="2">
    <location>
        <begin position="1096"/>
        <end position="1146"/>
    </location>
</feature>
<feature type="compositionally biased region" description="Polar residues" evidence="2">
    <location>
        <begin position="900"/>
        <end position="932"/>
    </location>
</feature>
<feature type="compositionally biased region" description="Gly residues" evidence="2">
    <location>
        <begin position="1"/>
        <end position="11"/>
    </location>
</feature>
<name>A0A0L7KKZ8_PLAFX</name>
<dbReference type="FunFam" id="1.20.1310.20:FF:000001">
    <property type="entry name" value="Erythrocyte membrane protein 1, PfEMP1"/>
    <property type="match status" value="1"/>
</dbReference>
<feature type="region of interest" description="Disordered" evidence="2">
    <location>
        <begin position="1"/>
        <end position="66"/>
    </location>
</feature>
<feature type="compositionally biased region" description="Pro residues" evidence="2">
    <location>
        <begin position="802"/>
        <end position="813"/>
    </location>
</feature>
<dbReference type="InterPro" id="IPR044932">
    <property type="entry name" value="PfEMP1_ATS_sf"/>
</dbReference>
<feature type="domain" description="Duffy-antigen binding" evidence="4">
    <location>
        <begin position="119"/>
        <end position="318"/>
    </location>
</feature>
<feature type="compositionally biased region" description="Basic and acidic residues" evidence="2">
    <location>
        <begin position="1635"/>
        <end position="1652"/>
    </location>
</feature>
<organism evidence="9 10">
    <name type="scientific">Plasmodium falciparum (isolate HB3)</name>
    <dbReference type="NCBI Taxonomy" id="137071"/>
    <lineage>
        <taxon>Eukaryota</taxon>
        <taxon>Sar</taxon>
        <taxon>Alveolata</taxon>
        <taxon>Apicomplexa</taxon>
        <taxon>Aconoidasida</taxon>
        <taxon>Haemosporida</taxon>
        <taxon>Plasmodiidae</taxon>
        <taxon>Plasmodium</taxon>
        <taxon>Plasmodium (Laverania)</taxon>
    </lineage>
</organism>
<dbReference type="Pfam" id="PF03011">
    <property type="entry name" value="PFEMP"/>
    <property type="match status" value="2"/>
</dbReference>
<feature type="compositionally biased region" description="Polar residues" evidence="2">
    <location>
        <begin position="2037"/>
        <end position="2055"/>
    </location>
</feature>
<feature type="compositionally biased region" description="Acidic residues" evidence="2">
    <location>
        <begin position="1598"/>
        <end position="1614"/>
    </location>
</feature>
<feature type="region of interest" description="Disordered" evidence="2">
    <location>
        <begin position="1819"/>
        <end position="1860"/>
    </location>
</feature>
<dbReference type="VEuPathDB" id="PlasmoDB:PfHB3_120024300"/>
<feature type="domain" description="Duffy-binding-like" evidence="8">
    <location>
        <begin position="322"/>
        <end position="484"/>
    </location>
</feature>
<feature type="compositionally biased region" description="Basic and acidic residues" evidence="2">
    <location>
        <begin position="13"/>
        <end position="36"/>
    </location>
</feature>
<feature type="compositionally biased region" description="Polar residues" evidence="2">
    <location>
        <begin position="1583"/>
        <end position="1597"/>
    </location>
</feature>
<feature type="region of interest" description="Disordered" evidence="2">
    <location>
        <begin position="1574"/>
        <end position="1697"/>
    </location>
</feature>
<feature type="domain" description="Duffy-binding-like" evidence="8">
    <location>
        <begin position="1161"/>
        <end position="1311"/>
    </location>
</feature>
<proteinExistence type="predicted"/>
<accession>A0A0L7KKZ8</accession>
<feature type="coiled-coil region" evidence="1">
    <location>
        <begin position="389"/>
        <end position="420"/>
    </location>
</feature>
<evidence type="ECO:0000259" key="4">
    <source>
        <dbReference type="Pfam" id="PF05424"/>
    </source>
</evidence>
<dbReference type="Pfam" id="PF15445">
    <property type="entry name" value="ATS"/>
    <property type="match status" value="1"/>
</dbReference>
<dbReference type="Gene3D" id="1.10.1900.40">
    <property type="entry name" value="Acidic terminal segments, variant surface antigen of PfEMP1"/>
    <property type="match status" value="2"/>
</dbReference>
<feature type="domain" description="Plasmodium falciparum erythrocyte membrane protein-1 N-terminal segment" evidence="6">
    <location>
        <begin position="17"/>
        <end position="52"/>
    </location>
</feature>
<evidence type="ECO:0000313" key="10">
    <source>
        <dbReference type="Proteomes" id="UP000054289"/>
    </source>
</evidence>
<feature type="region of interest" description="Disordered" evidence="2">
    <location>
        <begin position="746"/>
        <end position="818"/>
    </location>
</feature>
<dbReference type="InterPro" id="IPR042202">
    <property type="entry name" value="Duffy-ag-bd_sf"/>
</dbReference>
<dbReference type="FunFam" id="1.20.58.830:FF:000003">
    <property type="entry name" value="Erythrocyte membrane protein 1, PfEMP1"/>
    <property type="match status" value="1"/>
</dbReference>
<feature type="region of interest" description="Disordered" evidence="2">
    <location>
        <begin position="2035"/>
        <end position="2066"/>
    </location>
</feature>
<dbReference type="FunFam" id="1.10.1900.40:FF:000005">
    <property type="entry name" value="Erythrocyte membrane protein 1, PfEMP1"/>
    <property type="match status" value="1"/>
</dbReference>
<evidence type="ECO:0000259" key="3">
    <source>
        <dbReference type="Pfam" id="PF03011"/>
    </source>
</evidence>
<evidence type="ECO:0000259" key="7">
    <source>
        <dbReference type="Pfam" id="PF18562"/>
    </source>
</evidence>
<feature type="compositionally biased region" description="Basic and acidic residues" evidence="2">
    <location>
        <begin position="43"/>
        <end position="64"/>
    </location>
</feature>
<feature type="domain" description="Duffy-binding-like" evidence="3">
    <location>
        <begin position="601"/>
        <end position="745"/>
    </location>
</feature>
<evidence type="ECO:0000256" key="2">
    <source>
        <dbReference type="SAM" id="MobiDB-lite"/>
    </source>
</evidence>
<dbReference type="FunFam" id="1.10.1900.40:FF:000001">
    <property type="entry name" value="Erythrocyte membrane protein 1"/>
    <property type="match status" value="1"/>
</dbReference>
<dbReference type="GO" id="GO:0016020">
    <property type="term" value="C:membrane"/>
    <property type="evidence" value="ECO:0007669"/>
    <property type="project" value="InterPro"/>
</dbReference>
<dbReference type="InterPro" id="IPR029211">
    <property type="entry name" value="PfEMP1_ATS"/>
</dbReference>
<dbReference type="Proteomes" id="UP000054289">
    <property type="component" value="Unassembled WGS sequence"/>
</dbReference>
<evidence type="ECO:0000313" key="9">
    <source>
        <dbReference type="EMBL" id="KOB63790.1"/>
    </source>
</evidence>
<feature type="domain" description="Duffy-binding-like" evidence="3">
    <location>
        <begin position="1434"/>
        <end position="1581"/>
    </location>
</feature>
<feature type="domain" description="Cysteine-rich interdomain region 1 gamma" evidence="7">
    <location>
        <begin position="1353"/>
        <end position="1418"/>
    </location>
</feature>
<feature type="domain" description="Duffy-antigen binding" evidence="4">
    <location>
        <begin position="881"/>
        <end position="1085"/>
    </location>
</feature>
<feature type="compositionally biased region" description="Acidic residues" evidence="2">
    <location>
        <begin position="771"/>
        <end position="794"/>
    </location>
</feature>
<dbReference type="InterPro" id="IPR041480">
    <property type="entry name" value="CIDR1_gamma"/>
</dbReference>
<dbReference type="InterPro" id="IPR008602">
    <property type="entry name" value="Duffy-antigen-binding"/>
</dbReference>
<reference evidence="10" key="2">
    <citation type="submission" date="2006-03" db="EMBL/GenBank/DDBJ databases">
        <title>The genome sequence of the Plasmodium falciparum HB3.</title>
        <authorList>
            <consortium name="The Broad Institute Genome Sequencing Platform"/>
            <person name="Birren B."/>
            <person name="Lander E."/>
            <person name="Galagan J."/>
            <person name="Nusbaum C."/>
            <person name="Devon K."/>
            <person name="Henn M."/>
            <person name="Jaffe D."/>
            <person name="Butler J."/>
            <person name="Alvarez P."/>
            <person name="Gnerre S."/>
            <person name="Grabherr M."/>
            <person name="Kleber M."/>
            <person name="Mauceli E."/>
            <person name="Brockman W."/>
            <person name="MacCallum I.A."/>
            <person name="Rounsley S."/>
            <person name="Young S."/>
            <person name="LaButti K."/>
            <person name="Pushparaj V."/>
            <person name="DeCaprio D."/>
            <person name="Crawford M."/>
            <person name="Koehrsen M."/>
            <person name="Engels R."/>
            <person name="Montgomery P."/>
            <person name="Pearson M."/>
            <person name="Howarth C."/>
            <person name="Larson L."/>
            <person name="Luoma S."/>
            <person name="White J."/>
            <person name="Kodira C."/>
            <person name="Zeng Q."/>
            <person name="Oleary S."/>
            <person name="Yandava C."/>
            <person name="Alvarado L."/>
            <person name="Wirth D."/>
            <person name="Volkman S."/>
            <person name="Hartl D."/>
        </authorList>
    </citation>
    <scope>NUCLEOTIDE SEQUENCE [LARGE SCALE GENOMIC DNA]</scope>
</reference>
<evidence type="ECO:0000259" key="5">
    <source>
        <dbReference type="Pfam" id="PF15445"/>
    </source>
</evidence>
<dbReference type="SUPFAM" id="SSF140924">
    <property type="entry name" value="Duffy binding domain-like"/>
    <property type="match status" value="4"/>
</dbReference>
<feature type="compositionally biased region" description="Polar residues" evidence="2">
    <location>
        <begin position="859"/>
        <end position="880"/>
    </location>
</feature>
<dbReference type="Pfam" id="PF15447">
    <property type="entry name" value="NTS"/>
    <property type="match status" value="1"/>
</dbReference>
<feature type="region of interest" description="Disordered" evidence="2">
    <location>
        <begin position="1038"/>
        <end position="1058"/>
    </location>
</feature>